<comment type="caution">
    <text evidence="1">The sequence shown here is derived from an EMBL/GenBank/DDBJ whole genome shotgun (WGS) entry which is preliminary data.</text>
</comment>
<dbReference type="EMBL" id="BAEM01000022">
    <property type="protein sequence ID" value="GAC09512.1"/>
    <property type="molecule type" value="Genomic_DNA"/>
</dbReference>
<evidence type="ECO:0008006" key="3">
    <source>
        <dbReference type="Google" id="ProtNLM"/>
    </source>
</evidence>
<reference evidence="1 2" key="1">
    <citation type="journal article" date="2017" name="Antonie Van Leeuwenhoek">
        <title>Rhizobium rhizosphaerae sp. nov., a novel species isolated from rice rhizosphere.</title>
        <authorList>
            <person name="Zhao J.J."/>
            <person name="Zhang J."/>
            <person name="Zhang R.J."/>
            <person name="Zhang C.W."/>
            <person name="Yin H.Q."/>
            <person name="Zhang X.X."/>
        </authorList>
    </citation>
    <scope>NUCLEOTIDE SEQUENCE [LARGE SCALE GENOMIC DNA]</scope>
    <source>
        <strain evidence="1 2">S18K6</strain>
    </source>
</reference>
<gene>
    <name evidence="1" type="ORF">GCHA_1558</name>
</gene>
<organism evidence="1 2">
    <name type="scientific">Paraglaciecola chathamensis S18K6</name>
    <dbReference type="NCBI Taxonomy" id="1127672"/>
    <lineage>
        <taxon>Bacteria</taxon>
        <taxon>Pseudomonadati</taxon>
        <taxon>Pseudomonadota</taxon>
        <taxon>Gammaproteobacteria</taxon>
        <taxon>Alteromonadales</taxon>
        <taxon>Alteromonadaceae</taxon>
        <taxon>Paraglaciecola</taxon>
    </lineage>
</organism>
<dbReference type="RefSeq" id="WP_007986650.1">
    <property type="nucleotide sequence ID" value="NZ_BAEM01000022.1"/>
</dbReference>
<proteinExistence type="predicted"/>
<dbReference type="AlphaFoldDB" id="A0AAV3UWL1"/>
<sequence length="131" mass="14949">MAKPQPFAGIPNRVNDHPDFNKLSGNEIRLLLWFAYQYKGKNNGKLCAVWSQVKHRGFKSQTTLSNAIKGLRQKGFIELSKGNALTQNGRTPNYYAITWEMVNDIPGFQMDLKPTRTALRTFIDVVDKHKP</sequence>
<accession>A0AAV3UWL1</accession>
<name>A0AAV3UWL1_9ALTE</name>
<evidence type="ECO:0000313" key="1">
    <source>
        <dbReference type="EMBL" id="GAC09512.1"/>
    </source>
</evidence>
<dbReference type="Proteomes" id="UP000006320">
    <property type="component" value="Unassembled WGS sequence"/>
</dbReference>
<protein>
    <recommendedName>
        <fullName evidence="3">Bacteriophage lambda Replication protein O N-terminal domain-containing protein</fullName>
    </recommendedName>
</protein>
<evidence type="ECO:0000313" key="2">
    <source>
        <dbReference type="Proteomes" id="UP000006320"/>
    </source>
</evidence>